<reference evidence="3" key="1">
    <citation type="submission" date="2023-07" db="EMBL/GenBank/DDBJ databases">
        <authorList>
            <consortium name="CYATHOMIX"/>
        </authorList>
    </citation>
    <scope>NUCLEOTIDE SEQUENCE</scope>
    <source>
        <strain evidence="3">N/A</strain>
    </source>
</reference>
<proteinExistence type="predicted"/>
<evidence type="ECO:0000256" key="1">
    <source>
        <dbReference type="ARBA" id="ARBA00022737"/>
    </source>
</evidence>
<evidence type="ECO:0000256" key="2">
    <source>
        <dbReference type="SAM" id="MobiDB-lite"/>
    </source>
</evidence>
<dbReference type="Proteomes" id="UP001176961">
    <property type="component" value="Unassembled WGS sequence"/>
</dbReference>
<dbReference type="PANTHER" id="PTHR24637:SF310">
    <property type="entry name" value="NEMATODE CUTICLE COLLAGEN N-TERMINAL DOMAIN-CONTAINING PROTEIN"/>
    <property type="match status" value="1"/>
</dbReference>
<dbReference type="EMBL" id="CATQJL010000001">
    <property type="protein sequence ID" value="CAJ0589576.1"/>
    <property type="molecule type" value="Genomic_DNA"/>
</dbReference>
<sequence>MAATVSTAFEYEADAERAARKLYGRSCTEPSVPSELLATTGSPCETQASTLRDLNTASLNADPIFEQIERNRKIIEQLSPVLKYKEMMRKRRARTAPRRKFSIAQGYPRISAVRGVGQWSQLPIAPLSPSGPLSPGAPGCPGFPGFPGPPGPPGPNGNPGGPGNPGNPGGQGPPGDNGSAGAPGQPGAPGERGPDGDSGATGSCDHCPTPRTAPGY</sequence>
<dbReference type="Pfam" id="PF01391">
    <property type="entry name" value="Collagen"/>
    <property type="match status" value="1"/>
</dbReference>
<keyword evidence="1" id="KW-0677">Repeat</keyword>
<keyword evidence="4" id="KW-1185">Reference proteome</keyword>
<evidence type="ECO:0008006" key="5">
    <source>
        <dbReference type="Google" id="ProtNLM"/>
    </source>
</evidence>
<feature type="region of interest" description="Disordered" evidence="2">
    <location>
        <begin position="130"/>
        <end position="216"/>
    </location>
</feature>
<dbReference type="InterPro" id="IPR008160">
    <property type="entry name" value="Collagen"/>
</dbReference>
<feature type="compositionally biased region" description="Low complexity" evidence="2">
    <location>
        <begin position="176"/>
        <end position="191"/>
    </location>
</feature>
<feature type="compositionally biased region" description="Gly residues" evidence="2">
    <location>
        <begin position="157"/>
        <end position="175"/>
    </location>
</feature>
<comment type="caution">
    <text evidence="3">The sequence shown here is derived from an EMBL/GenBank/DDBJ whole genome shotgun (WGS) entry which is preliminary data.</text>
</comment>
<protein>
    <recommendedName>
        <fullName evidence="5">Collagen triple helix repeat protein</fullName>
    </recommendedName>
</protein>
<gene>
    <name evidence="3" type="ORF">CYNAS_LOCUS1559</name>
</gene>
<evidence type="ECO:0000313" key="3">
    <source>
        <dbReference type="EMBL" id="CAJ0589576.1"/>
    </source>
</evidence>
<accession>A0AA36DLS1</accession>
<organism evidence="3 4">
    <name type="scientific">Cylicocyclus nassatus</name>
    <name type="common">Nematode worm</name>
    <dbReference type="NCBI Taxonomy" id="53992"/>
    <lineage>
        <taxon>Eukaryota</taxon>
        <taxon>Metazoa</taxon>
        <taxon>Ecdysozoa</taxon>
        <taxon>Nematoda</taxon>
        <taxon>Chromadorea</taxon>
        <taxon>Rhabditida</taxon>
        <taxon>Rhabditina</taxon>
        <taxon>Rhabditomorpha</taxon>
        <taxon>Strongyloidea</taxon>
        <taxon>Strongylidae</taxon>
        <taxon>Cylicocyclus</taxon>
    </lineage>
</organism>
<feature type="compositionally biased region" description="Pro residues" evidence="2">
    <location>
        <begin position="144"/>
        <end position="156"/>
    </location>
</feature>
<dbReference type="PANTHER" id="PTHR24637">
    <property type="entry name" value="COLLAGEN"/>
    <property type="match status" value="1"/>
</dbReference>
<evidence type="ECO:0000313" key="4">
    <source>
        <dbReference type="Proteomes" id="UP001176961"/>
    </source>
</evidence>
<name>A0AA36DLS1_CYLNA</name>
<dbReference type="AlphaFoldDB" id="A0AA36DLS1"/>